<keyword evidence="3" id="KW-1185">Reference proteome</keyword>
<dbReference type="OrthoDB" id="6058508at2"/>
<dbReference type="Proteomes" id="UP000183995">
    <property type="component" value="Unassembled WGS sequence"/>
</dbReference>
<dbReference type="InterPro" id="IPR024975">
    <property type="entry name" value="NOV_C"/>
</dbReference>
<protein>
    <recommendedName>
        <fullName evidence="1">Protein NO VEIN C-terminal domain-containing protein</fullName>
    </recommendedName>
</protein>
<name>A0A1M5U2W0_9FIRM</name>
<feature type="domain" description="Protein NO VEIN C-terminal" evidence="1">
    <location>
        <begin position="227"/>
        <end position="313"/>
    </location>
</feature>
<gene>
    <name evidence="2" type="ORF">SAMN02745823_00331</name>
</gene>
<dbReference type="AlphaFoldDB" id="A0A1M5U2W0"/>
<organism evidence="2 3">
    <name type="scientific">Sporobacter termitidis DSM 10068</name>
    <dbReference type="NCBI Taxonomy" id="1123282"/>
    <lineage>
        <taxon>Bacteria</taxon>
        <taxon>Bacillati</taxon>
        <taxon>Bacillota</taxon>
        <taxon>Clostridia</taxon>
        <taxon>Eubacteriales</taxon>
        <taxon>Oscillospiraceae</taxon>
        <taxon>Sporobacter</taxon>
    </lineage>
</organism>
<reference evidence="2 3" key="1">
    <citation type="submission" date="2016-11" db="EMBL/GenBank/DDBJ databases">
        <authorList>
            <person name="Jaros S."/>
            <person name="Januszkiewicz K."/>
            <person name="Wedrychowicz H."/>
        </authorList>
    </citation>
    <scope>NUCLEOTIDE SEQUENCE [LARGE SCALE GENOMIC DNA]</scope>
    <source>
        <strain evidence="2 3">DSM 10068</strain>
    </source>
</reference>
<sequence length="368" mass="41421">MEKMALKKLTHSDLTFFKCYFSNQKEKPSKQKALNLNSDVFVDELYPELRKTTANTKLPVSLYIYGPGLKDAHVLQRKIVKSKGSKNWRLNGELIYSQETDPQRYDSLQPGDIALIGLDGDTIPSVVCIDFVAASLEVDKKLHHEFSSILTSGMQKIESDQLKEIVTRLDLPAPHPVYRFLLDEDLIAAVEGDAEAVLRVYKHSGNVMSSEELATSRQKAAYIGSMGEELVSQYFQQLINQGKLLDSEWVSRENAVAPYDFKITAADSAVSLLDVKSTSNKFETIFHISRAELITMANELEDYALYRVYDLTEYDAKLRIVSDMRQFAKELLEKLALLPDGISVDSISCSPGLFDFSDPIELHTEGDE</sequence>
<evidence type="ECO:0000313" key="2">
    <source>
        <dbReference type="EMBL" id="SHH57201.1"/>
    </source>
</evidence>
<proteinExistence type="predicted"/>
<evidence type="ECO:0000259" key="1">
    <source>
        <dbReference type="Pfam" id="PF13020"/>
    </source>
</evidence>
<dbReference type="Pfam" id="PF13020">
    <property type="entry name" value="NOV_C"/>
    <property type="match status" value="1"/>
</dbReference>
<dbReference type="EMBL" id="FQXV01000001">
    <property type="protein sequence ID" value="SHH57201.1"/>
    <property type="molecule type" value="Genomic_DNA"/>
</dbReference>
<evidence type="ECO:0000313" key="3">
    <source>
        <dbReference type="Proteomes" id="UP000183995"/>
    </source>
</evidence>
<accession>A0A1M5U2W0</accession>
<dbReference type="RefSeq" id="WP_073075896.1">
    <property type="nucleotide sequence ID" value="NZ_FQXV01000001.1"/>
</dbReference>